<evidence type="ECO:0000313" key="3">
    <source>
        <dbReference type="EMBL" id="KAI6654273.1"/>
    </source>
</evidence>
<feature type="compositionally biased region" description="Basic and acidic residues" evidence="1">
    <location>
        <begin position="360"/>
        <end position="372"/>
    </location>
</feature>
<organism evidence="3 4">
    <name type="scientific">Oopsacas minuta</name>
    <dbReference type="NCBI Taxonomy" id="111878"/>
    <lineage>
        <taxon>Eukaryota</taxon>
        <taxon>Metazoa</taxon>
        <taxon>Porifera</taxon>
        <taxon>Hexactinellida</taxon>
        <taxon>Hexasterophora</taxon>
        <taxon>Lyssacinosida</taxon>
        <taxon>Leucopsacidae</taxon>
        <taxon>Oopsacas</taxon>
    </lineage>
</organism>
<feature type="domain" description="SAM" evidence="2">
    <location>
        <begin position="389"/>
        <end position="454"/>
    </location>
</feature>
<evidence type="ECO:0000256" key="1">
    <source>
        <dbReference type="SAM" id="MobiDB-lite"/>
    </source>
</evidence>
<feature type="region of interest" description="Disordered" evidence="1">
    <location>
        <begin position="1"/>
        <end position="51"/>
    </location>
</feature>
<dbReference type="Proteomes" id="UP001165289">
    <property type="component" value="Unassembled WGS sequence"/>
</dbReference>
<feature type="compositionally biased region" description="Polar residues" evidence="1">
    <location>
        <begin position="1"/>
        <end position="48"/>
    </location>
</feature>
<feature type="region of interest" description="Disordered" evidence="1">
    <location>
        <begin position="291"/>
        <end position="334"/>
    </location>
</feature>
<dbReference type="Gene3D" id="1.10.150.50">
    <property type="entry name" value="Transcription Factor, Ets-1"/>
    <property type="match status" value="1"/>
</dbReference>
<feature type="region of interest" description="Disordered" evidence="1">
    <location>
        <begin position="145"/>
        <end position="170"/>
    </location>
</feature>
<feature type="region of interest" description="Disordered" evidence="1">
    <location>
        <begin position="350"/>
        <end position="372"/>
    </location>
</feature>
<dbReference type="SMART" id="SM00454">
    <property type="entry name" value="SAM"/>
    <property type="match status" value="1"/>
</dbReference>
<feature type="compositionally biased region" description="Low complexity" evidence="1">
    <location>
        <begin position="151"/>
        <end position="170"/>
    </location>
</feature>
<gene>
    <name evidence="3" type="ORF">LOD99_672</name>
</gene>
<comment type="caution">
    <text evidence="3">The sequence shown here is derived from an EMBL/GenBank/DDBJ whole genome shotgun (WGS) entry which is preliminary data.</text>
</comment>
<dbReference type="InterPro" id="IPR001660">
    <property type="entry name" value="SAM"/>
</dbReference>
<name>A0AAV7JZ36_9METZ</name>
<dbReference type="SUPFAM" id="SSF47769">
    <property type="entry name" value="SAM/Pointed domain"/>
    <property type="match status" value="1"/>
</dbReference>
<dbReference type="CDD" id="cd09487">
    <property type="entry name" value="SAM_superfamily"/>
    <property type="match status" value="1"/>
</dbReference>
<proteinExistence type="predicted"/>
<dbReference type="EMBL" id="JAKMXF010000222">
    <property type="protein sequence ID" value="KAI6654273.1"/>
    <property type="molecule type" value="Genomic_DNA"/>
</dbReference>
<evidence type="ECO:0000259" key="2">
    <source>
        <dbReference type="SMART" id="SM00454"/>
    </source>
</evidence>
<sequence length="463" mass="52408">MEPITTNNSVSSPGLLTSSLSRPRVQSNSDALAVANQRTSQPTANPLRSSKEKFIFNPITLQTQNNSKSKLEQESNALSRFTNLTKMLPKRPPSPNMNSQTHEPSSPSPPPLPVSNPPNMLSSSTKRSSLSGVMNFPALERLLASKKSDSNSKTSSTPPSPSLSPSNSNLHITQVSNDVAYEIHSEMEILLEMFNQERCSILQELSLVKGLWLTDRKKAKHDMEGYMKRISNTLKRYDSLVVEIMRQFNTVANEITQLKESQKKFQSDMRRRMESLQSDLAETRFNRDPLERREFAEQSLSPTRKESCESINIPPATAKHTRDKNIGRTTSVDSNIQKYGANKLSRLGKRISQTNLAQEDETKSNETASVKDNELRTGNKKKIEKFFGEVPPHTEDLSSFLRRFGYERYLSNFEKEEITLSALFHMSEEHLILLNIPMGPRLIMLREAYGLAKTLKHHNINNM</sequence>
<dbReference type="AlphaFoldDB" id="A0AAV7JZ36"/>
<feature type="compositionally biased region" description="Low complexity" evidence="1">
    <location>
        <begin position="117"/>
        <end position="129"/>
    </location>
</feature>
<keyword evidence="4" id="KW-1185">Reference proteome</keyword>
<dbReference type="InterPro" id="IPR013761">
    <property type="entry name" value="SAM/pointed_sf"/>
</dbReference>
<feature type="compositionally biased region" description="Pro residues" evidence="1">
    <location>
        <begin position="106"/>
        <end position="116"/>
    </location>
</feature>
<protein>
    <submittedName>
        <fullName evidence="3">SEC23-interacting protein-like isoform X3</fullName>
    </submittedName>
</protein>
<dbReference type="Pfam" id="PF00536">
    <property type="entry name" value="SAM_1"/>
    <property type="match status" value="1"/>
</dbReference>
<reference evidence="3 4" key="1">
    <citation type="journal article" date="2023" name="BMC Biol.">
        <title>The compact genome of the sponge Oopsacas minuta (Hexactinellida) is lacking key metazoan core genes.</title>
        <authorList>
            <person name="Santini S."/>
            <person name="Schenkelaars Q."/>
            <person name="Jourda C."/>
            <person name="Duchesne M."/>
            <person name="Belahbib H."/>
            <person name="Rocher C."/>
            <person name="Selva M."/>
            <person name="Riesgo A."/>
            <person name="Vervoort M."/>
            <person name="Leys S.P."/>
            <person name="Kodjabachian L."/>
            <person name="Le Bivic A."/>
            <person name="Borchiellini C."/>
            <person name="Claverie J.M."/>
            <person name="Renard E."/>
        </authorList>
    </citation>
    <scope>NUCLEOTIDE SEQUENCE [LARGE SCALE GENOMIC DNA]</scope>
    <source>
        <strain evidence="3">SPO-2</strain>
    </source>
</reference>
<feature type="region of interest" description="Disordered" evidence="1">
    <location>
        <begin position="86"/>
        <end position="129"/>
    </location>
</feature>
<accession>A0AAV7JZ36</accession>
<evidence type="ECO:0000313" key="4">
    <source>
        <dbReference type="Proteomes" id="UP001165289"/>
    </source>
</evidence>